<name>A0A1Y1NHL4_PHOPY</name>
<dbReference type="GO" id="GO:0006099">
    <property type="term" value="P:tricarboxylic acid cycle"/>
    <property type="evidence" value="ECO:0007669"/>
    <property type="project" value="UniProtKB-KW"/>
</dbReference>
<evidence type="ECO:0000259" key="10">
    <source>
        <dbReference type="Pfam" id="PF02866"/>
    </source>
</evidence>
<feature type="domain" description="Lactate/malate dehydrogenase N-terminal" evidence="9">
    <location>
        <begin position="28"/>
        <end position="170"/>
    </location>
</feature>
<dbReference type="InterPro" id="IPR036291">
    <property type="entry name" value="NAD(P)-bd_dom_sf"/>
</dbReference>
<feature type="domain" description="Lactate/malate dehydrogenase C-terminal" evidence="10">
    <location>
        <begin position="173"/>
        <end position="325"/>
    </location>
</feature>
<dbReference type="SUPFAM" id="SSF56327">
    <property type="entry name" value="LDH C-terminal domain-like"/>
    <property type="match status" value="1"/>
</dbReference>
<keyword evidence="7" id="KW-0520">NAD</keyword>
<dbReference type="Gene3D" id="3.90.110.10">
    <property type="entry name" value="Lactate dehydrogenase/glycoside hydrolase, family 4, C-terminal"/>
    <property type="match status" value="1"/>
</dbReference>
<reference evidence="12" key="3">
    <citation type="submission" date="2019-08" db="EMBL/GenBank/DDBJ databases">
        <authorList>
            <consortium name="Photinus pyralis genome working group"/>
            <person name="Fallon T.R."/>
            <person name="Sander Lower S.E."/>
            <person name="Weng J.-K."/>
        </authorList>
    </citation>
    <scope>NUCLEOTIDE SEQUENCE</scope>
    <source>
        <strain evidence="12">1611_PpyrPB1</strain>
        <tissue evidence="12">Whole body</tissue>
    </source>
</reference>
<dbReference type="EMBL" id="VVIM01000005">
    <property type="protein sequence ID" value="KAB0799802.1"/>
    <property type="molecule type" value="Genomic_DNA"/>
</dbReference>
<dbReference type="InterPro" id="IPR001236">
    <property type="entry name" value="Lactate/malate_DH_N"/>
</dbReference>
<keyword evidence="13" id="KW-1185">Reference proteome</keyword>
<dbReference type="PANTHER" id="PTHR11540:SF16">
    <property type="entry name" value="MALATE DEHYDROGENASE, MITOCHONDRIAL"/>
    <property type="match status" value="1"/>
</dbReference>
<dbReference type="EMBL" id="GEZM01002090">
    <property type="protein sequence ID" value="JAV97374.1"/>
    <property type="molecule type" value="Transcribed_RNA"/>
</dbReference>
<dbReference type="PANTHER" id="PTHR11540">
    <property type="entry name" value="MALATE AND LACTATE DEHYDROGENASE"/>
    <property type="match status" value="1"/>
</dbReference>
<evidence type="ECO:0000256" key="7">
    <source>
        <dbReference type="ARBA" id="ARBA00023027"/>
    </source>
</evidence>
<comment type="subunit">
    <text evidence="2">Homodimer.</text>
</comment>
<evidence type="ECO:0000256" key="2">
    <source>
        <dbReference type="ARBA" id="ARBA00011738"/>
    </source>
</evidence>
<dbReference type="SUPFAM" id="SSF51735">
    <property type="entry name" value="NAD(P)-binding Rossmann-fold domains"/>
    <property type="match status" value="1"/>
</dbReference>
<dbReference type="GO" id="GO:0030060">
    <property type="term" value="F:L-malate dehydrogenase (NAD+) activity"/>
    <property type="evidence" value="ECO:0007669"/>
    <property type="project" value="UniProtKB-EC"/>
</dbReference>
<organism evidence="11">
    <name type="scientific">Photinus pyralis</name>
    <name type="common">Common eastern firefly</name>
    <name type="synonym">Lampyris pyralis</name>
    <dbReference type="NCBI Taxonomy" id="7054"/>
    <lineage>
        <taxon>Eukaryota</taxon>
        <taxon>Metazoa</taxon>
        <taxon>Ecdysozoa</taxon>
        <taxon>Arthropoda</taxon>
        <taxon>Hexapoda</taxon>
        <taxon>Insecta</taxon>
        <taxon>Pterygota</taxon>
        <taxon>Neoptera</taxon>
        <taxon>Endopterygota</taxon>
        <taxon>Coleoptera</taxon>
        <taxon>Polyphaga</taxon>
        <taxon>Elateriformia</taxon>
        <taxon>Elateroidea</taxon>
        <taxon>Lampyridae</taxon>
        <taxon>Lampyrinae</taxon>
        <taxon>Photinus</taxon>
    </lineage>
</organism>
<evidence type="ECO:0000256" key="1">
    <source>
        <dbReference type="ARBA" id="ARBA00008824"/>
    </source>
</evidence>
<evidence type="ECO:0000313" key="11">
    <source>
        <dbReference type="EMBL" id="JAV97374.1"/>
    </source>
</evidence>
<reference evidence="11" key="1">
    <citation type="journal article" date="2016" name="Sci. Rep.">
        <title>Molecular characterization of firefly nuptial gifts: a multi-omics approach sheds light on postcopulatory sexual selection.</title>
        <authorList>
            <person name="Al-Wathiqui N."/>
            <person name="Fallon T.R."/>
            <person name="South A."/>
            <person name="Weng J.K."/>
            <person name="Lewis S.M."/>
        </authorList>
    </citation>
    <scope>NUCLEOTIDE SEQUENCE</scope>
</reference>
<evidence type="ECO:0000256" key="3">
    <source>
        <dbReference type="ARBA" id="ARBA00012995"/>
    </source>
</evidence>
<dbReference type="GO" id="GO:0005739">
    <property type="term" value="C:mitochondrion"/>
    <property type="evidence" value="ECO:0007669"/>
    <property type="project" value="TreeGrafter"/>
</dbReference>
<evidence type="ECO:0000256" key="4">
    <source>
        <dbReference type="ARBA" id="ARBA00016075"/>
    </source>
</evidence>
<dbReference type="AlphaFoldDB" id="A0A1Y1NHL4"/>
<evidence type="ECO:0000259" key="9">
    <source>
        <dbReference type="Pfam" id="PF00056"/>
    </source>
</evidence>
<evidence type="ECO:0000256" key="6">
    <source>
        <dbReference type="ARBA" id="ARBA00023002"/>
    </source>
</evidence>
<dbReference type="FunFam" id="3.40.50.720:FF:000268">
    <property type="entry name" value="Malate dehydrogenase"/>
    <property type="match status" value="1"/>
</dbReference>
<dbReference type="Proteomes" id="UP000327044">
    <property type="component" value="Unassembled WGS sequence"/>
</dbReference>
<accession>A0A1Y1NHL4</accession>
<dbReference type="Pfam" id="PF02866">
    <property type="entry name" value="Ldh_1_C"/>
    <property type="match status" value="1"/>
</dbReference>
<dbReference type="InParanoid" id="A0A1Y1NHL4"/>
<evidence type="ECO:0000256" key="8">
    <source>
        <dbReference type="RuleBase" id="RU003369"/>
    </source>
</evidence>
<dbReference type="Pfam" id="PF00056">
    <property type="entry name" value="Ldh_1_N"/>
    <property type="match status" value="1"/>
</dbReference>
<evidence type="ECO:0000256" key="5">
    <source>
        <dbReference type="ARBA" id="ARBA00022532"/>
    </source>
</evidence>
<reference evidence="12 13" key="2">
    <citation type="journal article" date="2018" name="Elife">
        <title>Firefly genomes illuminate parallel origins of bioluminescence in beetles.</title>
        <authorList>
            <person name="Fallon T.R."/>
            <person name="Lower S.E."/>
            <person name="Chang C.H."/>
            <person name="Bessho-Uehara M."/>
            <person name="Martin G.J."/>
            <person name="Bewick A.J."/>
            <person name="Behringer M."/>
            <person name="Debat H.J."/>
            <person name="Wong I."/>
            <person name="Day J.C."/>
            <person name="Suvorov A."/>
            <person name="Silva C.J."/>
            <person name="Stanger-Hall K.F."/>
            <person name="Hall D.W."/>
            <person name="Schmitz R.J."/>
            <person name="Nelson D.R."/>
            <person name="Lewis S.M."/>
            <person name="Shigenobu S."/>
            <person name="Bybee S.M."/>
            <person name="Larracuente A.M."/>
            <person name="Oba Y."/>
            <person name="Weng J.K."/>
        </authorList>
    </citation>
    <scope>NUCLEOTIDE SEQUENCE [LARGE SCALE GENOMIC DNA]</scope>
    <source>
        <strain evidence="12">1611_PpyrPB1</strain>
        <tissue evidence="12">Whole body</tissue>
    </source>
</reference>
<comment type="similarity">
    <text evidence="1">Belongs to the LDH/MDH superfamily. MDH type 1 family.</text>
</comment>
<gene>
    <name evidence="12" type="ORF">PPYR_07682</name>
</gene>
<keyword evidence="5" id="KW-0816">Tricarboxylic acid cycle</keyword>
<protein>
    <recommendedName>
        <fullName evidence="4">Malate dehydrogenase, mitochondrial</fullName>
        <ecNumber evidence="3">1.1.1.37</ecNumber>
    </recommendedName>
</protein>
<evidence type="ECO:0000313" key="13">
    <source>
        <dbReference type="Proteomes" id="UP000327044"/>
    </source>
</evidence>
<dbReference type="EC" id="1.1.1.37" evidence="3"/>
<dbReference type="InterPro" id="IPR015955">
    <property type="entry name" value="Lactate_DH/Glyco_Ohase_4_C"/>
</dbReference>
<proteinExistence type="inferred from homology"/>
<sequence>MSLKAITSLLFQSHFHIPKVSLRQQSVQVTVCGASGKVGQSLSLMLKQSRLIDRLVLFDVQQVRGVAAELNHIDLKCKVVSEAGELQLSAALEKADVVVIVASASKVSDPLSLAMFDSNASLVKTITEAFSRVCPNAILIMGTNPVSSLVPLASEILKTKKVLNSKKVLGASSLNVIRANALVAETFHLTPESISVPVIGGPSGLAVVPILSQVKPHLKFTKEQLICVTDKLQSADRNVINLRHAKECAYLSCGYALAKFVVSVVKGLRGEANIIEQAFVHSKVHPHTKYFATPVLLGKGGVENNYGIPKGITQYETCQVEHAVSLIIDDVRRGERYCDIDELKPCDPCSLNQTTPCPPSWCQMV</sequence>
<dbReference type="InterPro" id="IPR022383">
    <property type="entry name" value="Lactate/malate_DH_C"/>
</dbReference>
<keyword evidence="6 8" id="KW-0560">Oxidoreductase</keyword>
<evidence type="ECO:0000313" key="12">
    <source>
        <dbReference type="EMBL" id="KAB0799802.1"/>
    </source>
</evidence>
<dbReference type="Gene3D" id="3.40.50.720">
    <property type="entry name" value="NAD(P)-binding Rossmann-like Domain"/>
    <property type="match status" value="1"/>
</dbReference>